<dbReference type="InterPro" id="IPR049730">
    <property type="entry name" value="SNF2/RAD54-like_C"/>
</dbReference>
<reference evidence="7" key="1">
    <citation type="submission" date="2019-10" db="EMBL/GenBank/DDBJ databases">
        <authorList>
            <consortium name="DOE Joint Genome Institute"/>
            <person name="Kuo A."/>
            <person name="Miyauchi S."/>
            <person name="Kiss E."/>
            <person name="Drula E."/>
            <person name="Kohler A."/>
            <person name="Sanchez-Garcia M."/>
            <person name="Andreopoulos B."/>
            <person name="Barry K.W."/>
            <person name="Bonito G."/>
            <person name="Buee M."/>
            <person name="Carver A."/>
            <person name="Chen C."/>
            <person name="Cichocki N."/>
            <person name="Clum A."/>
            <person name="Culley D."/>
            <person name="Crous P.W."/>
            <person name="Fauchery L."/>
            <person name="Girlanda M."/>
            <person name="Hayes R."/>
            <person name="Keri Z."/>
            <person name="LaButti K."/>
            <person name="Lipzen A."/>
            <person name="Lombard V."/>
            <person name="Magnuson J."/>
            <person name="Maillard F."/>
            <person name="Morin E."/>
            <person name="Murat C."/>
            <person name="Nolan M."/>
            <person name="Ohm R."/>
            <person name="Pangilinan J."/>
            <person name="Pereira M."/>
            <person name="Perotto S."/>
            <person name="Peter M."/>
            <person name="Riley R."/>
            <person name="Sitrit Y."/>
            <person name="Stielow B."/>
            <person name="Szollosi G."/>
            <person name="Zifcakova L."/>
            <person name="Stursova M."/>
            <person name="Spatafora J.W."/>
            <person name="Tedersoo L."/>
            <person name="Vaario L.-M."/>
            <person name="Yamada A."/>
            <person name="Yan M."/>
            <person name="Wang P."/>
            <person name="Xu J."/>
            <person name="Bruns T."/>
            <person name="Baldrian P."/>
            <person name="Vilgalys R."/>
            <person name="Henrissat B."/>
            <person name="Grigoriev I.V."/>
            <person name="Hibbett D."/>
            <person name="Nagy L.G."/>
            <person name="Martin F.M."/>
        </authorList>
    </citation>
    <scope>NUCLEOTIDE SEQUENCE</scope>
    <source>
        <strain evidence="7">Prilba</strain>
    </source>
</reference>
<protein>
    <submittedName>
        <fullName evidence="7">P-loop containing nucleoside triphosphate hydrolase protein</fullName>
    </submittedName>
</protein>
<dbReference type="InterPro" id="IPR001650">
    <property type="entry name" value="Helicase_C-like"/>
</dbReference>
<evidence type="ECO:0000259" key="6">
    <source>
        <dbReference type="PROSITE" id="PS51194"/>
    </source>
</evidence>
<gene>
    <name evidence="7" type="ORF">DFH94DRAFT_787081</name>
</gene>
<dbReference type="OrthoDB" id="5857104at2759"/>
<dbReference type="AlphaFoldDB" id="A0A9P5JTL0"/>
<feature type="region of interest" description="Disordered" evidence="4">
    <location>
        <begin position="24"/>
        <end position="85"/>
    </location>
</feature>
<evidence type="ECO:0000256" key="2">
    <source>
        <dbReference type="ARBA" id="ARBA00022801"/>
    </source>
</evidence>
<evidence type="ECO:0000259" key="5">
    <source>
        <dbReference type="PROSITE" id="PS51192"/>
    </source>
</evidence>
<dbReference type="InterPro" id="IPR027417">
    <property type="entry name" value="P-loop_NTPase"/>
</dbReference>
<reference evidence="7" key="2">
    <citation type="journal article" date="2020" name="Nat. Commun.">
        <title>Large-scale genome sequencing of mycorrhizal fungi provides insights into the early evolution of symbiotic traits.</title>
        <authorList>
            <person name="Miyauchi S."/>
            <person name="Kiss E."/>
            <person name="Kuo A."/>
            <person name="Drula E."/>
            <person name="Kohler A."/>
            <person name="Sanchez-Garcia M."/>
            <person name="Morin E."/>
            <person name="Andreopoulos B."/>
            <person name="Barry K.W."/>
            <person name="Bonito G."/>
            <person name="Buee M."/>
            <person name="Carver A."/>
            <person name="Chen C."/>
            <person name="Cichocki N."/>
            <person name="Clum A."/>
            <person name="Culley D."/>
            <person name="Crous P.W."/>
            <person name="Fauchery L."/>
            <person name="Girlanda M."/>
            <person name="Hayes R.D."/>
            <person name="Keri Z."/>
            <person name="LaButti K."/>
            <person name="Lipzen A."/>
            <person name="Lombard V."/>
            <person name="Magnuson J."/>
            <person name="Maillard F."/>
            <person name="Murat C."/>
            <person name="Nolan M."/>
            <person name="Ohm R.A."/>
            <person name="Pangilinan J."/>
            <person name="Pereira M.F."/>
            <person name="Perotto S."/>
            <person name="Peter M."/>
            <person name="Pfister S."/>
            <person name="Riley R."/>
            <person name="Sitrit Y."/>
            <person name="Stielow J.B."/>
            <person name="Szollosi G."/>
            <person name="Zifcakova L."/>
            <person name="Stursova M."/>
            <person name="Spatafora J.W."/>
            <person name="Tedersoo L."/>
            <person name="Vaario L.M."/>
            <person name="Yamada A."/>
            <person name="Yan M."/>
            <person name="Wang P."/>
            <person name="Xu J."/>
            <person name="Bruns T."/>
            <person name="Baldrian P."/>
            <person name="Vilgalys R."/>
            <person name="Dunand C."/>
            <person name="Henrissat B."/>
            <person name="Grigoriev I.V."/>
            <person name="Hibbett D."/>
            <person name="Nagy L.G."/>
            <person name="Martin F.M."/>
        </authorList>
    </citation>
    <scope>NUCLEOTIDE SEQUENCE</scope>
    <source>
        <strain evidence="7">Prilba</strain>
    </source>
</reference>
<dbReference type="GO" id="GO:0016787">
    <property type="term" value="F:hydrolase activity"/>
    <property type="evidence" value="ECO:0007669"/>
    <property type="project" value="UniProtKB-KW"/>
</dbReference>
<dbReference type="Proteomes" id="UP000759537">
    <property type="component" value="Unassembled WGS sequence"/>
</dbReference>
<dbReference type="SMART" id="SM00490">
    <property type="entry name" value="HELICc"/>
    <property type="match status" value="1"/>
</dbReference>
<dbReference type="Pfam" id="PF00271">
    <property type="entry name" value="Helicase_C"/>
    <property type="match status" value="1"/>
</dbReference>
<keyword evidence="1" id="KW-0547">Nucleotide-binding</keyword>
<dbReference type="PROSITE" id="PS51194">
    <property type="entry name" value="HELICASE_CTER"/>
    <property type="match status" value="1"/>
</dbReference>
<feature type="domain" description="Helicase ATP-binding" evidence="5">
    <location>
        <begin position="33"/>
        <end position="165"/>
    </location>
</feature>
<dbReference type="PANTHER" id="PTHR10799">
    <property type="entry name" value="SNF2/RAD54 HELICASE FAMILY"/>
    <property type="match status" value="1"/>
</dbReference>
<evidence type="ECO:0000313" key="8">
    <source>
        <dbReference type="Proteomes" id="UP000759537"/>
    </source>
</evidence>
<name>A0A9P5JTL0_9AGAM</name>
<evidence type="ECO:0000256" key="4">
    <source>
        <dbReference type="SAM" id="MobiDB-lite"/>
    </source>
</evidence>
<evidence type="ECO:0000313" key="7">
    <source>
        <dbReference type="EMBL" id="KAF8463198.1"/>
    </source>
</evidence>
<evidence type="ECO:0000256" key="1">
    <source>
        <dbReference type="ARBA" id="ARBA00022741"/>
    </source>
</evidence>
<keyword evidence="8" id="KW-1185">Reference proteome</keyword>
<sequence length="640" mass="72034">MQIPVCMYHGSPEERAELRRTVMSLHSKHESLPTKKPARTKKRRLSRRGRDIGSDEESVVIVEDEDSGIESNLPDDDDPNPTTQLSSFPVVITTYEMIIKDRVHLAKYDWGQVIVDEGHRLKNMDSILMREIKKYPSAGRMLLTGTPLHNNLAELWSLLNFILPEVFDDVASFQESFKIPTHSNGIAESRNSVLIHKLHEILRPFLLRRLKVDVERSLPPKKEYVLYAPLSQHQREVYDAVVKGSLRGLLAGARPGGNTRERDRERIAREIEDDEKMGRVGLRTRQSRASVAPATKSITDLGEEFAFKTKLKKVNNMHLQNVVMQLRKVCSHPFLFDWPLDQRTSQPVVDEQLVDASGKMMVLERLLDALFARRHKVLVFSQFVTMLDVIEDWAREFKHWSLCRIDGSTSPLERRAEMNRFQEGGDKPDAPRLFLLSTRAGGLGINLTAADTVVFYDQDWNPQMDLQAQDRAHRIGQTRPVLIFRLVSRHTIESKIMQRASEKRQLEALVIAKGKFKGPIGDSAKASESRQTIAEMAAELLELEGEHIEVVQSTAAGKRGVISDAELDVLLDRRREVFEGRGVGWKSGASVPVGAGVLPAATTTVPGCGKVDSGIFEVYEVPKDEGNDALAHMLGEDVVA</sequence>
<proteinExistence type="predicted"/>
<dbReference type="PROSITE" id="PS51192">
    <property type="entry name" value="HELICASE_ATP_BIND_1"/>
    <property type="match status" value="1"/>
</dbReference>
<dbReference type="InterPro" id="IPR014001">
    <property type="entry name" value="Helicase_ATP-bd"/>
</dbReference>
<feature type="compositionally biased region" description="Basic residues" evidence="4">
    <location>
        <begin position="36"/>
        <end position="47"/>
    </location>
</feature>
<evidence type="ECO:0000256" key="3">
    <source>
        <dbReference type="ARBA" id="ARBA00022840"/>
    </source>
</evidence>
<dbReference type="InterPro" id="IPR000330">
    <property type="entry name" value="SNF2_N"/>
</dbReference>
<dbReference type="Gene3D" id="3.40.50.10810">
    <property type="entry name" value="Tandem AAA-ATPase domain"/>
    <property type="match status" value="1"/>
</dbReference>
<dbReference type="GO" id="GO:0005524">
    <property type="term" value="F:ATP binding"/>
    <property type="evidence" value="ECO:0007669"/>
    <property type="project" value="InterPro"/>
</dbReference>
<dbReference type="SUPFAM" id="SSF52540">
    <property type="entry name" value="P-loop containing nucleoside triphosphate hydrolases"/>
    <property type="match status" value="2"/>
</dbReference>
<accession>A0A9P5JTL0</accession>
<dbReference type="Pfam" id="PF00176">
    <property type="entry name" value="SNF2-rel_dom"/>
    <property type="match status" value="1"/>
</dbReference>
<dbReference type="EMBL" id="WHVB01000077">
    <property type="protein sequence ID" value="KAF8463198.1"/>
    <property type="molecule type" value="Genomic_DNA"/>
</dbReference>
<dbReference type="InterPro" id="IPR038718">
    <property type="entry name" value="SNF2-like_sf"/>
</dbReference>
<keyword evidence="2 7" id="KW-0378">Hydrolase</keyword>
<keyword evidence="3" id="KW-0067">ATP-binding</keyword>
<comment type="caution">
    <text evidence="7">The sequence shown here is derived from an EMBL/GenBank/DDBJ whole genome shotgun (WGS) entry which is preliminary data.</text>
</comment>
<organism evidence="7 8">
    <name type="scientific">Russula ochroleuca</name>
    <dbReference type="NCBI Taxonomy" id="152965"/>
    <lineage>
        <taxon>Eukaryota</taxon>
        <taxon>Fungi</taxon>
        <taxon>Dikarya</taxon>
        <taxon>Basidiomycota</taxon>
        <taxon>Agaricomycotina</taxon>
        <taxon>Agaricomycetes</taxon>
        <taxon>Russulales</taxon>
        <taxon>Russulaceae</taxon>
        <taxon>Russula</taxon>
    </lineage>
</organism>
<feature type="compositionally biased region" description="Acidic residues" evidence="4">
    <location>
        <begin position="54"/>
        <end position="79"/>
    </location>
</feature>
<dbReference type="Gene3D" id="3.40.50.300">
    <property type="entry name" value="P-loop containing nucleotide triphosphate hydrolases"/>
    <property type="match status" value="1"/>
</dbReference>
<dbReference type="CDD" id="cd18793">
    <property type="entry name" value="SF2_C_SNF"/>
    <property type="match status" value="1"/>
</dbReference>
<feature type="domain" description="Helicase C-terminal" evidence="6">
    <location>
        <begin position="362"/>
        <end position="517"/>
    </location>
</feature>